<feature type="region of interest" description="Disordered" evidence="1">
    <location>
        <begin position="1"/>
        <end position="22"/>
    </location>
</feature>
<accession>A0A917FN11</accession>
<keyword evidence="2" id="KW-0812">Transmembrane</keyword>
<dbReference type="Proteomes" id="UP000605253">
    <property type="component" value="Unassembled WGS sequence"/>
</dbReference>
<dbReference type="Pfam" id="PF16537">
    <property type="entry name" value="T2SSB"/>
    <property type="match status" value="1"/>
</dbReference>
<dbReference type="InterPro" id="IPR032389">
    <property type="entry name" value="GspB_C"/>
</dbReference>
<dbReference type="RefSeq" id="WP_188364944.1">
    <property type="nucleotide sequence ID" value="NZ_BAABJF010000015.1"/>
</dbReference>
<evidence type="ECO:0000313" key="4">
    <source>
        <dbReference type="EMBL" id="GGF93579.1"/>
    </source>
</evidence>
<comment type="caution">
    <text evidence="4">The sequence shown here is derived from an EMBL/GenBank/DDBJ whole genome shotgun (WGS) entry which is preliminary data.</text>
</comment>
<name>A0A917FN11_9GAMM</name>
<feature type="region of interest" description="Disordered" evidence="1">
    <location>
        <begin position="72"/>
        <end position="175"/>
    </location>
</feature>
<feature type="compositionally biased region" description="Polar residues" evidence="1">
    <location>
        <begin position="138"/>
        <end position="157"/>
    </location>
</feature>
<evidence type="ECO:0000256" key="2">
    <source>
        <dbReference type="SAM" id="Phobius"/>
    </source>
</evidence>
<proteinExistence type="predicted"/>
<dbReference type="EMBL" id="BMEO01000004">
    <property type="protein sequence ID" value="GGF93579.1"/>
    <property type="molecule type" value="Genomic_DNA"/>
</dbReference>
<evidence type="ECO:0000259" key="3">
    <source>
        <dbReference type="Pfam" id="PF16537"/>
    </source>
</evidence>
<sequence length="282" mass="31402">MSSILDALKKSDARRPRKNHGQKIRLDINQQPDKNNRRYFYTITLLLLLILAAVYFQKPDFIWLQPESAGQADQQLSPETDHQTAGAEQAPKTQAQNAEKPKKIPKPAPEKVQSMVQEKSTSTNTDDMVGSSHHSDAQKTQPTIIYQEDQPSASQSDDTAEKNLAEPIQTDPDIGHIDEQLADTPMKNKQVLNGPLADKTQNQTPASDLPQLFQLPYAVRKELPQLNLSVHVYDPEVDNRMAIINGIPIRVGDTLDDAISVQDITQSGVVLRAQGQDFIVLK</sequence>
<evidence type="ECO:0000313" key="5">
    <source>
        <dbReference type="Proteomes" id="UP000605253"/>
    </source>
</evidence>
<keyword evidence="2" id="KW-1133">Transmembrane helix</keyword>
<feature type="compositionally biased region" description="Polar residues" evidence="1">
    <location>
        <begin position="114"/>
        <end position="126"/>
    </location>
</feature>
<reference evidence="4" key="1">
    <citation type="journal article" date="2014" name="Int. J. Syst. Evol. Microbiol.">
        <title>Complete genome sequence of Corynebacterium casei LMG S-19264T (=DSM 44701T), isolated from a smear-ripened cheese.</title>
        <authorList>
            <consortium name="US DOE Joint Genome Institute (JGI-PGF)"/>
            <person name="Walter F."/>
            <person name="Albersmeier A."/>
            <person name="Kalinowski J."/>
            <person name="Ruckert C."/>
        </authorList>
    </citation>
    <scope>NUCLEOTIDE SEQUENCE</scope>
    <source>
        <strain evidence="4">CGMCC 1.12181</strain>
    </source>
</reference>
<protein>
    <recommendedName>
        <fullName evidence="3">Type II secretion system protein GspB C-terminal domain-containing protein</fullName>
    </recommendedName>
</protein>
<keyword evidence="5" id="KW-1185">Reference proteome</keyword>
<dbReference type="AlphaFoldDB" id="A0A917FN11"/>
<evidence type="ECO:0000256" key="1">
    <source>
        <dbReference type="SAM" id="MobiDB-lite"/>
    </source>
</evidence>
<organism evidence="4 5">
    <name type="scientific">Marinicella pacifica</name>
    <dbReference type="NCBI Taxonomy" id="1171543"/>
    <lineage>
        <taxon>Bacteria</taxon>
        <taxon>Pseudomonadati</taxon>
        <taxon>Pseudomonadota</taxon>
        <taxon>Gammaproteobacteria</taxon>
        <taxon>Lysobacterales</taxon>
        <taxon>Marinicellaceae</taxon>
        <taxon>Marinicella</taxon>
    </lineage>
</organism>
<feature type="transmembrane region" description="Helical" evidence="2">
    <location>
        <begin position="39"/>
        <end position="56"/>
    </location>
</feature>
<keyword evidence="2" id="KW-0472">Membrane</keyword>
<feature type="domain" description="Type II secretion system protein GspB C-terminal" evidence="3">
    <location>
        <begin position="223"/>
        <end position="280"/>
    </location>
</feature>
<dbReference type="GO" id="GO:0015627">
    <property type="term" value="C:type II protein secretion system complex"/>
    <property type="evidence" value="ECO:0007669"/>
    <property type="project" value="InterPro"/>
</dbReference>
<gene>
    <name evidence="4" type="ORF">GCM10011365_13570</name>
</gene>
<reference evidence="4" key="2">
    <citation type="submission" date="2020-09" db="EMBL/GenBank/DDBJ databases">
        <authorList>
            <person name="Sun Q."/>
            <person name="Zhou Y."/>
        </authorList>
    </citation>
    <scope>NUCLEOTIDE SEQUENCE</scope>
    <source>
        <strain evidence="4">CGMCC 1.12181</strain>
    </source>
</reference>